<dbReference type="PATRIC" id="fig|93930.3.peg.975"/>
<dbReference type="EC" id="6.3.5.3" evidence="8"/>
<dbReference type="PANTHER" id="PTHR47552">
    <property type="entry name" value="PHOSPHORIBOSYLFORMYLGLYCINAMIDINE SYNTHASE SUBUNIT PURQ"/>
    <property type="match status" value="1"/>
</dbReference>
<evidence type="ECO:0000256" key="1">
    <source>
        <dbReference type="ARBA" id="ARBA00022490"/>
    </source>
</evidence>
<dbReference type="PIRSF" id="PIRSF001586">
    <property type="entry name" value="FGAM_synth_I"/>
    <property type="match status" value="1"/>
</dbReference>
<comment type="subunit">
    <text evidence="8">Part of the FGAM synthase complex composed of 1 PurL, 1 PurQ and 2 PurS subunits.</text>
</comment>
<feature type="active site" description="Nucleophile" evidence="8">
    <location>
        <position position="84"/>
    </location>
</feature>
<evidence type="ECO:0000256" key="2">
    <source>
        <dbReference type="ARBA" id="ARBA00022598"/>
    </source>
</evidence>
<dbReference type="SMART" id="SM01211">
    <property type="entry name" value="GATase_5"/>
    <property type="match status" value="1"/>
</dbReference>
<evidence type="ECO:0000313" key="10">
    <source>
        <dbReference type="Proteomes" id="UP000058636"/>
    </source>
</evidence>
<comment type="catalytic activity">
    <reaction evidence="8">
        <text>L-glutamine + H2O = L-glutamate + NH4(+)</text>
        <dbReference type="Rhea" id="RHEA:15889"/>
        <dbReference type="ChEBI" id="CHEBI:15377"/>
        <dbReference type="ChEBI" id="CHEBI:28938"/>
        <dbReference type="ChEBI" id="CHEBI:29985"/>
        <dbReference type="ChEBI" id="CHEBI:58359"/>
        <dbReference type="EC" id="3.5.1.2"/>
    </reaction>
</comment>
<dbReference type="GO" id="GO:0004359">
    <property type="term" value="F:glutaminase activity"/>
    <property type="evidence" value="ECO:0007669"/>
    <property type="project" value="UniProtKB-EC"/>
</dbReference>
<comment type="subcellular location">
    <subcellularLocation>
        <location evidence="8">Cytoplasm</location>
    </subcellularLocation>
</comment>
<dbReference type="HAMAP" id="MF_00421">
    <property type="entry name" value="PurQ"/>
    <property type="match status" value="1"/>
</dbReference>
<organism evidence="9 10">
    <name type="scientific">Thermotoga petrophila</name>
    <dbReference type="NCBI Taxonomy" id="93929"/>
    <lineage>
        <taxon>Bacteria</taxon>
        <taxon>Thermotogati</taxon>
        <taxon>Thermotogota</taxon>
        <taxon>Thermotogae</taxon>
        <taxon>Thermotogales</taxon>
        <taxon>Thermotogaceae</taxon>
        <taxon>Thermotoga</taxon>
    </lineage>
</organism>
<dbReference type="Pfam" id="PF13507">
    <property type="entry name" value="GATase_5"/>
    <property type="match status" value="1"/>
</dbReference>
<dbReference type="Proteomes" id="UP000058636">
    <property type="component" value="Unassembled WGS sequence"/>
</dbReference>
<name>A0A101ENX6_9THEM</name>
<dbReference type="GO" id="GO:0005737">
    <property type="term" value="C:cytoplasm"/>
    <property type="evidence" value="ECO:0007669"/>
    <property type="project" value="UniProtKB-SubCell"/>
</dbReference>
<protein>
    <recommendedName>
        <fullName evidence="8">Phosphoribosylformylglycinamidine synthase subunit PurQ</fullName>
        <shortName evidence="8">FGAM synthase</shortName>
        <ecNumber evidence="8">6.3.5.3</ecNumber>
    </recommendedName>
    <alternativeName>
        <fullName evidence="8">Formylglycinamide ribonucleotide amidotransferase subunit I</fullName>
        <shortName evidence="8">FGAR amidotransferase I</shortName>
        <shortName evidence="8">FGAR-AT I</shortName>
    </alternativeName>
    <alternativeName>
        <fullName evidence="8">Glutaminase PurQ</fullName>
        <ecNumber evidence="8">3.5.1.2</ecNumber>
    </alternativeName>
    <alternativeName>
        <fullName evidence="8">Phosphoribosylformylglycinamidine synthase subunit I</fullName>
    </alternativeName>
</protein>
<evidence type="ECO:0000256" key="6">
    <source>
        <dbReference type="ARBA" id="ARBA00022840"/>
    </source>
</evidence>
<evidence type="ECO:0000256" key="5">
    <source>
        <dbReference type="ARBA" id="ARBA00022801"/>
    </source>
</evidence>
<dbReference type="NCBIfam" id="TIGR01737">
    <property type="entry name" value="FGAM_synth_I"/>
    <property type="match status" value="1"/>
</dbReference>
<dbReference type="GO" id="GO:0004642">
    <property type="term" value="F:phosphoribosylformylglycinamidine synthase activity"/>
    <property type="evidence" value="ECO:0007669"/>
    <property type="project" value="UniProtKB-UniRule"/>
</dbReference>
<dbReference type="EMBL" id="LGFG01000248">
    <property type="protein sequence ID" value="KUK22145.1"/>
    <property type="molecule type" value="Genomic_DNA"/>
</dbReference>
<reference evidence="9 10" key="1">
    <citation type="journal article" date="2015" name="MBio">
        <title>Genome-Resolved Metagenomic Analysis Reveals Roles for Candidate Phyla and Other Microbial Community Members in Biogeochemical Transformations in Oil Reservoirs.</title>
        <authorList>
            <person name="Hu P."/>
            <person name="Tom L."/>
            <person name="Singh A."/>
            <person name="Thomas B.C."/>
            <person name="Baker B.J."/>
            <person name="Piceno Y.M."/>
            <person name="Andersen G.L."/>
            <person name="Banfield J.F."/>
        </authorList>
    </citation>
    <scope>NUCLEOTIDE SEQUENCE [LARGE SCALE GENOMIC DNA]</scope>
    <source>
        <strain evidence="9">46_26</strain>
    </source>
</reference>
<comment type="function">
    <text evidence="8">Part of the phosphoribosylformylglycinamidine synthase complex involved in the purines biosynthetic pathway. Catalyzes the ATP-dependent conversion of formylglycinamide ribonucleotide (FGAR) and glutamine to yield formylglycinamidine ribonucleotide (FGAM) and glutamate. The FGAM synthase complex is composed of three subunits. PurQ produces an ammonia molecule by converting glutamine to glutamate. PurL transfers the ammonia molecule to FGAR to form FGAM in an ATP-dependent manner. PurS interacts with PurQ and PurL and is thought to assist in the transfer of the ammonia molecule from PurQ to PurL.</text>
</comment>
<evidence type="ECO:0000256" key="8">
    <source>
        <dbReference type="HAMAP-Rule" id="MF_00421"/>
    </source>
</evidence>
<dbReference type="NCBIfam" id="NF002957">
    <property type="entry name" value="PRK03619.1"/>
    <property type="match status" value="1"/>
</dbReference>
<dbReference type="UniPathway" id="UPA00074">
    <property type="reaction ID" value="UER00128"/>
</dbReference>
<sequence>MKAAVIVFPGSNCDRDLFYALKYVGFETEYIFRKEPLDDFDLIGIPGGFSYGDYLRPGAVAAREEIGEEIKRQAVKGKPILGICNGFQILVEMNLLPGALLQNPSGKFSCKWIELEVTDNQTPFTLLYEKGEKIRLPIANGFGRYVKGDKEPRVVFRYTENINDSDDLIAGIASQDGNIVALMPHPERAYEEILGGTDGLKLFRSIKLFLEEKRGVKNP</sequence>
<dbReference type="InterPro" id="IPR029062">
    <property type="entry name" value="Class_I_gatase-like"/>
</dbReference>
<dbReference type="SUPFAM" id="SSF52317">
    <property type="entry name" value="Class I glutamine amidotransferase-like"/>
    <property type="match status" value="1"/>
</dbReference>
<evidence type="ECO:0000256" key="4">
    <source>
        <dbReference type="ARBA" id="ARBA00022755"/>
    </source>
</evidence>
<comment type="caution">
    <text evidence="9">The sequence shown here is derived from an EMBL/GenBank/DDBJ whole genome shotgun (WGS) entry which is preliminary data.</text>
</comment>
<gene>
    <name evidence="8" type="primary">purQ</name>
    <name evidence="9" type="ORF">XD57_1756</name>
</gene>
<evidence type="ECO:0000256" key="7">
    <source>
        <dbReference type="ARBA" id="ARBA00022962"/>
    </source>
</evidence>
<dbReference type="PANTHER" id="PTHR47552:SF1">
    <property type="entry name" value="PHOSPHORIBOSYLFORMYLGLYCINAMIDINE SYNTHASE SUBUNIT PURQ"/>
    <property type="match status" value="1"/>
</dbReference>
<dbReference type="InterPro" id="IPR010075">
    <property type="entry name" value="PRibForGlyAmidine_synth_PurQ"/>
</dbReference>
<feature type="active site" evidence="8">
    <location>
        <position position="187"/>
    </location>
</feature>
<evidence type="ECO:0000256" key="3">
    <source>
        <dbReference type="ARBA" id="ARBA00022741"/>
    </source>
</evidence>
<keyword evidence="6 8" id="KW-0067">ATP-binding</keyword>
<keyword evidence="1 8" id="KW-0963">Cytoplasm</keyword>
<evidence type="ECO:0000313" key="9">
    <source>
        <dbReference type="EMBL" id="KUK22145.1"/>
    </source>
</evidence>
<dbReference type="PROSITE" id="PS51273">
    <property type="entry name" value="GATASE_TYPE_1"/>
    <property type="match status" value="1"/>
</dbReference>
<keyword evidence="3 8" id="KW-0547">Nucleotide-binding</keyword>
<dbReference type="CDD" id="cd01740">
    <property type="entry name" value="GATase1_FGAR_AT"/>
    <property type="match status" value="1"/>
</dbReference>
<keyword evidence="5 8" id="KW-0378">Hydrolase</keyword>
<dbReference type="EC" id="3.5.1.2" evidence="8"/>
<dbReference type="GO" id="GO:0006189">
    <property type="term" value="P:'de novo' IMP biosynthetic process"/>
    <property type="evidence" value="ECO:0007669"/>
    <property type="project" value="UniProtKB-UniRule"/>
</dbReference>
<dbReference type="GO" id="GO:0005524">
    <property type="term" value="F:ATP binding"/>
    <property type="evidence" value="ECO:0007669"/>
    <property type="project" value="UniProtKB-KW"/>
</dbReference>
<comment type="catalytic activity">
    <reaction evidence="8">
        <text>N(2)-formyl-N(1)-(5-phospho-beta-D-ribosyl)glycinamide + L-glutamine + ATP + H2O = 2-formamido-N(1)-(5-O-phospho-beta-D-ribosyl)acetamidine + L-glutamate + ADP + phosphate + H(+)</text>
        <dbReference type="Rhea" id="RHEA:17129"/>
        <dbReference type="ChEBI" id="CHEBI:15377"/>
        <dbReference type="ChEBI" id="CHEBI:15378"/>
        <dbReference type="ChEBI" id="CHEBI:29985"/>
        <dbReference type="ChEBI" id="CHEBI:30616"/>
        <dbReference type="ChEBI" id="CHEBI:43474"/>
        <dbReference type="ChEBI" id="CHEBI:58359"/>
        <dbReference type="ChEBI" id="CHEBI:147286"/>
        <dbReference type="ChEBI" id="CHEBI:147287"/>
        <dbReference type="ChEBI" id="CHEBI:456216"/>
        <dbReference type="EC" id="6.3.5.3"/>
    </reaction>
</comment>
<dbReference type="Gene3D" id="3.40.50.880">
    <property type="match status" value="1"/>
</dbReference>
<keyword evidence="7 8" id="KW-0315">Glutamine amidotransferase</keyword>
<keyword evidence="4 8" id="KW-0658">Purine biosynthesis</keyword>
<proteinExistence type="inferred from homology"/>
<comment type="pathway">
    <text evidence="8">Purine metabolism; IMP biosynthesis via de novo pathway; 5-amino-1-(5-phospho-D-ribosyl)imidazole from N(2)-formyl-N(1)-(5-phospho-D-ribosyl)glycinamide: step 1/2.</text>
</comment>
<feature type="active site" evidence="8">
    <location>
        <position position="185"/>
    </location>
</feature>
<keyword evidence="2 8" id="KW-0436">Ligase</keyword>
<dbReference type="AlphaFoldDB" id="A0A101ENX6"/>
<accession>A0A101ENX6</accession>